<feature type="region of interest" description="Disordered" evidence="7">
    <location>
        <begin position="724"/>
        <end position="751"/>
    </location>
</feature>
<feature type="compositionally biased region" description="Basic and acidic residues" evidence="7">
    <location>
        <begin position="815"/>
        <end position="824"/>
    </location>
</feature>
<evidence type="ECO:0000256" key="7">
    <source>
        <dbReference type="SAM" id="MobiDB-lite"/>
    </source>
</evidence>
<dbReference type="Pfam" id="PF13832">
    <property type="entry name" value="zf-HC5HC2H_2"/>
    <property type="match status" value="1"/>
</dbReference>
<feature type="domain" description="PHD-type" evidence="9">
    <location>
        <begin position="248"/>
        <end position="298"/>
    </location>
</feature>
<evidence type="ECO:0000256" key="3">
    <source>
        <dbReference type="ARBA" id="ARBA00022771"/>
    </source>
</evidence>
<dbReference type="CDD" id="cd15671">
    <property type="entry name" value="ePHD_JADE"/>
    <property type="match status" value="1"/>
</dbReference>
<keyword evidence="1" id="KW-0479">Metal-binding</keyword>
<evidence type="ECO:0000259" key="9">
    <source>
        <dbReference type="PROSITE" id="PS50016"/>
    </source>
</evidence>
<comment type="similarity">
    <text evidence="5">Belongs to the JADE family.</text>
</comment>
<keyword evidence="3 6" id="KW-0863">Zinc-finger</keyword>
<accession>A0A8C4QQ10</accession>
<evidence type="ECO:0000256" key="1">
    <source>
        <dbReference type="ARBA" id="ARBA00022723"/>
    </source>
</evidence>
<dbReference type="GO" id="GO:0006357">
    <property type="term" value="P:regulation of transcription by RNA polymerase II"/>
    <property type="evidence" value="ECO:0007669"/>
    <property type="project" value="TreeGrafter"/>
</dbReference>
<feature type="chain" id="PRO_5034598220" evidence="8">
    <location>
        <begin position="22"/>
        <end position="885"/>
    </location>
</feature>
<dbReference type="Gene3D" id="3.30.40.10">
    <property type="entry name" value="Zinc/RING finger domain, C3HC4 (zinc finger)"/>
    <property type="match status" value="2"/>
</dbReference>
<dbReference type="InterPro" id="IPR013083">
    <property type="entry name" value="Znf_RING/FYVE/PHD"/>
</dbReference>
<organism evidence="11 12">
    <name type="scientific">Eptatretus burgeri</name>
    <name type="common">Inshore hagfish</name>
    <dbReference type="NCBI Taxonomy" id="7764"/>
    <lineage>
        <taxon>Eukaryota</taxon>
        <taxon>Metazoa</taxon>
        <taxon>Chordata</taxon>
        <taxon>Craniata</taxon>
        <taxon>Vertebrata</taxon>
        <taxon>Cyclostomata</taxon>
        <taxon>Myxini</taxon>
        <taxon>Myxiniformes</taxon>
        <taxon>Myxinidae</taxon>
        <taxon>Eptatretinae</taxon>
        <taxon>Eptatretus</taxon>
    </lineage>
</organism>
<dbReference type="FunFam" id="3.30.40.10:FF:000004">
    <property type="entry name" value="Jade family PHD finger 2"/>
    <property type="match status" value="1"/>
</dbReference>
<dbReference type="InterPro" id="IPR050701">
    <property type="entry name" value="Histone_Mod_Regulator"/>
</dbReference>
<proteinExistence type="inferred from homology"/>
<dbReference type="InterPro" id="IPR019786">
    <property type="entry name" value="Zinc_finger_PHD-type_CS"/>
</dbReference>
<keyword evidence="2" id="KW-0677">Repeat</keyword>
<keyword evidence="12" id="KW-1185">Reference proteome</keyword>
<keyword evidence="4" id="KW-0862">Zinc</keyword>
<evidence type="ECO:0000256" key="5">
    <source>
        <dbReference type="ARBA" id="ARBA00038371"/>
    </source>
</evidence>
<name>A0A8C4QQ10_EPTBU</name>
<dbReference type="CDD" id="cd15573">
    <property type="entry name" value="PHD_JADE"/>
    <property type="match status" value="1"/>
</dbReference>
<dbReference type="Proteomes" id="UP000694388">
    <property type="component" value="Unplaced"/>
</dbReference>
<dbReference type="FunFam" id="3.30.40.10:FF:000030">
    <property type="entry name" value="Protein Jade-1 isoform 1"/>
    <property type="match status" value="1"/>
</dbReference>
<feature type="compositionally biased region" description="Pro residues" evidence="7">
    <location>
        <begin position="839"/>
        <end position="855"/>
    </location>
</feature>
<feature type="region of interest" description="Disordered" evidence="7">
    <location>
        <begin position="779"/>
        <end position="868"/>
    </location>
</feature>
<dbReference type="InterPro" id="IPR034732">
    <property type="entry name" value="EPHD"/>
</dbReference>
<feature type="region of interest" description="Disordered" evidence="7">
    <location>
        <begin position="418"/>
        <end position="449"/>
    </location>
</feature>
<dbReference type="AlphaFoldDB" id="A0A8C4QQ10"/>
<reference evidence="11" key="2">
    <citation type="submission" date="2025-09" db="UniProtKB">
        <authorList>
            <consortium name="Ensembl"/>
        </authorList>
    </citation>
    <scope>IDENTIFICATION</scope>
</reference>
<evidence type="ECO:0000256" key="4">
    <source>
        <dbReference type="ARBA" id="ARBA00022833"/>
    </source>
</evidence>
<feature type="region of interest" description="Disordered" evidence="7">
    <location>
        <begin position="644"/>
        <end position="712"/>
    </location>
</feature>
<dbReference type="Pfam" id="PF13831">
    <property type="entry name" value="PHD_2"/>
    <property type="match status" value="1"/>
</dbReference>
<dbReference type="PROSITE" id="PS01359">
    <property type="entry name" value="ZF_PHD_1"/>
    <property type="match status" value="1"/>
</dbReference>
<protein>
    <submittedName>
        <fullName evidence="11">Jade family PHD finger 3</fullName>
    </submittedName>
</protein>
<feature type="region of interest" description="Disordered" evidence="7">
    <location>
        <begin position="48"/>
        <end position="86"/>
    </location>
</feature>
<evidence type="ECO:0000259" key="10">
    <source>
        <dbReference type="PROSITE" id="PS51805"/>
    </source>
</evidence>
<dbReference type="SMART" id="SM00249">
    <property type="entry name" value="PHD"/>
    <property type="match status" value="2"/>
</dbReference>
<dbReference type="InterPro" id="IPR011011">
    <property type="entry name" value="Znf_FYVE_PHD"/>
</dbReference>
<dbReference type="InterPro" id="IPR001965">
    <property type="entry name" value="Znf_PHD"/>
</dbReference>
<sequence>MFSPLFVCLCLCAGYLKKLWTDSSETWWTRVCDEEELIQFCRMKRTRHESSSDESGSEGAGTAWPTGSTLEHPKSRGLRSTGHRGQKPAEVFRKDLISAMKVPDSQQLNTEELLLMSDPWRPEWEKGVQVPVSPEVVPQPSVRLLRERDRTPTFTRTRKYIRLSDLETPNPGYAAIGSLIACTCPYDLDDIDSHWLQATNGLLRALGIPELSEGAMERTLQALEVASAERARVAIATQEGLGIEYDEDVVCDVCRSPDCEDSNEMVFCDHCNVCVHQACYGILKVPAGSWLCRACALGIRPRCLLCPKVGGAMKSTRSGARWAHVSCALWVPEVSIGCPERMEPVTKISHVPASRWSLICSVCREKTGACIQCSVKSCITAFHVTCAFESGLEMRAALEGSEQVKFKAFCAKHGRKKVSAGPEGARTSGPEGSRDEGTAHTSSAVEKQTAEELSNLRARKLQQLKEEFYTLVRPADVVGNLHLPDLSVDLVFNYWKLKRQAARCRPLLHLSEMAISDAGVSNAEGEADSLARRVRMFMHLRQDLERVRNLCYMVTRREKLKSSQNKLLQQIFNTRARLAETRQHHTESNRTAAGVSVFCKGRIRLPETPKQTMPPKEKELSHAGSIVSSNPSHNPTGVLLVKTPGMGKGSVGWEPQSSRSSGSSKGWTVDETGGVGIRITEATEGESNGRGDHRNGRLPRQRGRDEAKGRDGLLLTTNHILSVDVTAPKSRRPSKAERRKGTGSEGLEAGWCNGNLPAAVVCVSSAEQLAAKAAVAAAVGKGPVRGTPRDSFVPPPLAEDTPHTQTKFRSPQGGKENREGEREGANAGRVRRGIVTQTPRPPSPPPAPSPRPSRNPPAASLSTGSTKYSLRTGITVSRVLDSIVS</sequence>
<keyword evidence="8" id="KW-0732">Signal</keyword>
<feature type="compositionally biased region" description="Basic residues" evidence="7">
    <location>
        <begin position="75"/>
        <end position="86"/>
    </location>
</feature>
<reference evidence="11" key="1">
    <citation type="submission" date="2025-08" db="UniProtKB">
        <authorList>
            <consortium name="Ensembl"/>
        </authorList>
    </citation>
    <scope>IDENTIFICATION</scope>
</reference>
<dbReference type="GeneTree" id="ENSGT00940000158722"/>
<evidence type="ECO:0000256" key="6">
    <source>
        <dbReference type="PROSITE-ProRule" id="PRU00146"/>
    </source>
</evidence>
<dbReference type="GO" id="GO:0008270">
    <property type="term" value="F:zinc ion binding"/>
    <property type="evidence" value="ECO:0007669"/>
    <property type="project" value="UniProtKB-KW"/>
</dbReference>
<dbReference type="GO" id="GO:0000123">
    <property type="term" value="C:histone acetyltransferase complex"/>
    <property type="evidence" value="ECO:0007669"/>
    <property type="project" value="TreeGrafter"/>
</dbReference>
<evidence type="ECO:0000313" key="11">
    <source>
        <dbReference type="Ensembl" id="ENSEBUP00000018829.1"/>
    </source>
</evidence>
<dbReference type="InterPro" id="IPR019787">
    <property type="entry name" value="Znf_PHD-finger"/>
</dbReference>
<dbReference type="PROSITE" id="PS50016">
    <property type="entry name" value="ZF_PHD_2"/>
    <property type="match status" value="1"/>
</dbReference>
<feature type="domain" description="PHD-type" evidence="10">
    <location>
        <begin position="300"/>
        <end position="414"/>
    </location>
</feature>
<evidence type="ECO:0000313" key="12">
    <source>
        <dbReference type="Proteomes" id="UP000694388"/>
    </source>
</evidence>
<evidence type="ECO:0000256" key="8">
    <source>
        <dbReference type="SAM" id="SignalP"/>
    </source>
</evidence>
<dbReference type="PROSITE" id="PS51805">
    <property type="entry name" value="EPHD"/>
    <property type="match status" value="1"/>
</dbReference>
<dbReference type="Ensembl" id="ENSEBUT00000019405.1">
    <property type="protein sequence ID" value="ENSEBUP00000018829.1"/>
    <property type="gene ID" value="ENSEBUG00000011721.1"/>
</dbReference>
<dbReference type="SUPFAM" id="SSF57903">
    <property type="entry name" value="FYVE/PHD zinc finger"/>
    <property type="match status" value="1"/>
</dbReference>
<dbReference type="PANTHER" id="PTHR13793:SF160">
    <property type="entry name" value="PHD FINGER PROTEIN RHINOCEROS"/>
    <property type="match status" value="1"/>
</dbReference>
<dbReference type="PANTHER" id="PTHR13793">
    <property type="entry name" value="PHD FINGER PROTEINS"/>
    <property type="match status" value="1"/>
</dbReference>
<feature type="compositionally biased region" description="Basic and acidic residues" evidence="7">
    <location>
        <begin position="702"/>
        <end position="711"/>
    </location>
</feature>
<evidence type="ECO:0000256" key="2">
    <source>
        <dbReference type="ARBA" id="ARBA00022737"/>
    </source>
</evidence>
<feature type="signal peptide" evidence="8">
    <location>
        <begin position="1"/>
        <end position="21"/>
    </location>
</feature>